<evidence type="ECO:0000256" key="5">
    <source>
        <dbReference type="ARBA" id="ARBA00022801"/>
    </source>
</evidence>
<evidence type="ECO:0000313" key="12">
    <source>
        <dbReference type="EMBL" id="CRI41803.1"/>
    </source>
</evidence>
<dbReference type="OMA" id="YDPIFQP"/>
<comment type="caution">
    <text evidence="10">Lacks conserved residue(s) required for the propagation of feature annotation.</text>
</comment>
<reference evidence="12" key="1">
    <citation type="submission" date="2015-05" db="EMBL/GenBank/DDBJ databases">
        <authorList>
            <person name="Rattei Thomas"/>
        </authorList>
    </citation>
    <scope>NUCLEOTIDE SEQUENCE</scope>
    <source>
        <strain evidence="13">DC9</strain>
        <strain evidence="12">GiD</strain>
        <strain evidence="14">H12</strain>
        <strain evidence="15">Panola</strain>
        <strain evidence="16">UZG1</strain>
        <strain evidence="17">YK41</strain>
    </source>
</reference>
<dbReference type="PANTHER" id="PTHR11067">
    <property type="entry name" value="INOSINE TRIPHOSPHATE PYROPHOSPHATASE/HAM1 PROTEIN"/>
    <property type="match status" value="1"/>
</dbReference>
<dbReference type="EMBL" id="LN847246">
    <property type="protein sequence ID" value="CRI51952.1"/>
    <property type="molecule type" value="Genomic_DNA"/>
</dbReference>
<dbReference type="NCBIfam" id="TIGR00042">
    <property type="entry name" value="RdgB/HAM1 family non-canonical purine NTP pyrophosphatase"/>
    <property type="match status" value="1"/>
</dbReference>
<dbReference type="GO" id="GO:0017111">
    <property type="term" value="F:ribonucleoside triphosphate phosphatase activity"/>
    <property type="evidence" value="ECO:0007669"/>
    <property type="project" value="InterPro"/>
</dbReference>
<dbReference type="InterPro" id="IPR029001">
    <property type="entry name" value="ITPase-like_fam"/>
</dbReference>
<dbReference type="EMBL" id="LN847236">
    <property type="protein sequence ID" value="CRI47401.1"/>
    <property type="molecule type" value="Genomic_DNA"/>
</dbReference>
<dbReference type="SMR" id="A0A0F7WWP7"/>
<dbReference type="GO" id="GO:0036220">
    <property type="term" value="F:ITP diphosphatase activity"/>
    <property type="evidence" value="ECO:0007669"/>
    <property type="project" value="UniProtKB-UniRule"/>
</dbReference>
<evidence type="ECO:0000256" key="9">
    <source>
        <dbReference type="ARBA" id="ARBA00052017"/>
    </source>
</evidence>
<dbReference type="GO" id="GO:0009117">
    <property type="term" value="P:nucleotide metabolic process"/>
    <property type="evidence" value="ECO:0007669"/>
    <property type="project" value="UniProtKB-KW"/>
</dbReference>
<dbReference type="InterPro" id="IPR020922">
    <property type="entry name" value="dITP/XTP_pyrophosphatase"/>
</dbReference>
<dbReference type="GO" id="GO:0046872">
    <property type="term" value="F:metal ion binding"/>
    <property type="evidence" value="ECO:0007669"/>
    <property type="project" value="UniProtKB-KW"/>
</dbReference>
<evidence type="ECO:0000256" key="11">
    <source>
        <dbReference type="RuleBase" id="RU003781"/>
    </source>
</evidence>
<dbReference type="GO" id="GO:0036222">
    <property type="term" value="F:XTP diphosphatase activity"/>
    <property type="evidence" value="ECO:0007669"/>
    <property type="project" value="UniProtKB-UniRule"/>
</dbReference>
<sequence>MKIVIASSHGYKIRETKTFLKRLGDFDIFSLSDFPDYKLPQEQEDSITANALTKGIHAANHLGCWVIADDTMLRVPALNGLPGPLSANFAGVGAYDKDHRKKLLDLMSSLESLVDRSAYFECCVVLVSPNQEIFKTYGICEGYISHQEKGSSGFGYDPIFVKYDYKQTFAELSEDVKNQVSHRAKALQKLAPHLQSLFEKHLLTRD</sequence>
<keyword evidence="4 10" id="KW-0547">Nucleotide-binding</keyword>
<evidence type="ECO:0000256" key="6">
    <source>
        <dbReference type="ARBA" id="ARBA00022842"/>
    </source>
</evidence>
<dbReference type="Pfam" id="PF01725">
    <property type="entry name" value="Ham1p_like"/>
    <property type="match status" value="1"/>
</dbReference>
<evidence type="ECO:0000313" key="14">
    <source>
        <dbReference type="EMBL" id="CRI44015.1"/>
    </source>
</evidence>
<evidence type="ECO:0000256" key="4">
    <source>
        <dbReference type="ARBA" id="ARBA00022741"/>
    </source>
</evidence>
<comment type="subunit">
    <text evidence="2 10">Homodimer.</text>
</comment>
<dbReference type="HAMAP" id="MF_01405">
    <property type="entry name" value="Non_canon_purine_NTPase"/>
    <property type="match status" value="1"/>
</dbReference>
<evidence type="ECO:0000313" key="15">
    <source>
        <dbReference type="EMBL" id="CRI47401.1"/>
    </source>
</evidence>
<dbReference type="EMBL" id="LN847198">
    <property type="protein sequence ID" value="CRI44015.1"/>
    <property type="molecule type" value="Genomic_DNA"/>
</dbReference>
<feature type="binding site" evidence="10">
    <location>
        <begin position="7"/>
        <end position="12"/>
    </location>
    <ligand>
        <name>substrate</name>
    </ligand>
</feature>
<feature type="binding site" evidence="10">
    <location>
        <position position="70"/>
    </location>
    <ligand>
        <name>Mg(2+)</name>
        <dbReference type="ChEBI" id="CHEBI:18420"/>
    </ligand>
</feature>
<name>A0A0F7WWP7_CHLPN</name>
<dbReference type="CDD" id="cd00515">
    <property type="entry name" value="HAM1"/>
    <property type="match status" value="1"/>
</dbReference>
<proteinExistence type="inferred from homology"/>
<accession>A0A0F7WWP7</accession>
<feature type="binding site" evidence="10">
    <location>
        <position position="177"/>
    </location>
    <ligand>
        <name>substrate</name>
    </ligand>
</feature>
<dbReference type="GO" id="GO:0005829">
    <property type="term" value="C:cytosol"/>
    <property type="evidence" value="ECO:0007669"/>
    <property type="project" value="TreeGrafter"/>
</dbReference>
<evidence type="ECO:0000256" key="8">
    <source>
        <dbReference type="ARBA" id="ARBA00051875"/>
    </source>
</evidence>
<dbReference type="GeneID" id="45050830"/>
<evidence type="ECO:0000256" key="2">
    <source>
        <dbReference type="ARBA" id="ARBA00011738"/>
    </source>
</evidence>
<keyword evidence="6 10" id="KW-0460">Magnesium</keyword>
<evidence type="ECO:0000313" key="16">
    <source>
        <dbReference type="EMBL" id="CRI51952.1"/>
    </source>
</evidence>
<feature type="binding site" evidence="10">
    <location>
        <begin position="182"/>
        <end position="183"/>
    </location>
    <ligand>
        <name>substrate</name>
    </ligand>
</feature>
<dbReference type="Gene3D" id="3.90.950.10">
    <property type="match status" value="1"/>
</dbReference>
<feature type="binding site" evidence="10">
    <location>
        <begin position="154"/>
        <end position="157"/>
    </location>
    <ligand>
        <name>substrate</name>
    </ligand>
</feature>
<keyword evidence="3 10" id="KW-0479">Metal-binding</keyword>
<feature type="binding site" evidence="10">
    <location>
        <position position="71"/>
    </location>
    <ligand>
        <name>substrate</name>
    </ligand>
</feature>
<dbReference type="EMBL" id="LN847008">
    <property type="protein sequence ID" value="CRI41803.1"/>
    <property type="molecule type" value="Genomic_DNA"/>
</dbReference>
<gene>
    <name evidence="13" type="ORF">BN1224_DC9_BZ_00210</name>
    <name evidence="12" type="ORF">BN1224_GiD_A_08040</name>
    <name evidence="14" type="ORF">BN1224_H12_ET_00290</name>
    <name evidence="15" type="ORF">BN1224_Panola_K_01000</name>
    <name evidence="16" type="ORF">BN1224_UZG1_B_01010</name>
    <name evidence="17" type="ORF">BN1224_YK41_BV_00250</name>
</gene>
<dbReference type="PANTHER" id="PTHR11067:SF9">
    <property type="entry name" value="INOSINE TRIPHOSPHATE PYROPHOSPHATASE"/>
    <property type="match status" value="1"/>
</dbReference>
<comment type="catalytic activity">
    <reaction evidence="10">
        <text>ITP + H2O = IMP + diphosphate + H(+)</text>
        <dbReference type="Rhea" id="RHEA:29399"/>
        <dbReference type="ChEBI" id="CHEBI:15377"/>
        <dbReference type="ChEBI" id="CHEBI:15378"/>
        <dbReference type="ChEBI" id="CHEBI:33019"/>
        <dbReference type="ChEBI" id="CHEBI:58053"/>
        <dbReference type="ChEBI" id="CHEBI:61402"/>
        <dbReference type="EC" id="3.6.1.66"/>
    </reaction>
</comment>
<dbReference type="EMBL" id="LN847056">
    <property type="protein sequence ID" value="CRI42897.1"/>
    <property type="molecule type" value="Genomic_DNA"/>
</dbReference>
<evidence type="ECO:0000256" key="3">
    <source>
        <dbReference type="ARBA" id="ARBA00022723"/>
    </source>
</evidence>
<dbReference type="GO" id="GO:0035870">
    <property type="term" value="F:dITP diphosphatase activity"/>
    <property type="evidence" value="ECO:0007669"/>
    <property type="project" value="UniProtKB-UniRule"/>
</dbReference>
<dbReference type="GO" id="GO:0009146">
    <property type="term" value="P:purine nucleoside triphosphate catabolic process"/>
    <property type="evidence" value="ECO:0007669"/>
    <property type="project" value="UniProtKB-UniRule"/>
</dbReference>
<dbReference type="GO" id="GO:0000166">
    <property type="term" value="F:nucleotide binding"/>
    <property type="evidence" value="ECO:0007669"/>
    <property type="project" value="UniProtKB-KW"/>
</dbReference>
<evidence type="ECO:0000256" key="1">
    <source>
        <dbReference type="ARBA" id="ARBA00008023"/>
    </source>
</evidence>
<dbReference type="OrthoDB" id="9807456at2"/>
<organism evidence="12">
    <name type="scientific">Chlamydia pneumoniae</name>
    <name type="common">Chlamydophila pneumoniae</name>
    <dbReference type="NCBI Taxonomy" id="83558"/>
    <lineage>
        <taxon>Bacteria</taxon>
        <taxon>Pseudomonadati</taxon>
        <taxon>Chlamydiota</taxon>
        <taxon>Chlamydiia</taxon>
        <taxon>Chlamydiales</taxon>
        <taxon>Chlamydiaceae</taxon>
        <taxon>Chlamydia/Chlamydophila group</taxon>
        <taxon>Chlamydia</taxon>
    </lineage>
</organism>
<keyword evidence="5 10" id="KW-0378">Hydrolase</keyword>
<keyword evidence="7 10" id="KW-0546">Nucleotide metabolism</keyword>
<protein>
    <recommendedName>
        <fullName evidence="10">dITP/XTP pyrophosphatase</fullName>
        <ecNumber evidence="10">3.6.1.66</ecNumber>
    </recommendedName>
    <alternativeName>
        <fullName evidence="10">Non-canonical purine NTP pyrophosphatase</fullName>
    </alternativeName>
    <alternativeName>
        <fullName evidence="10">Non-standard purine NTP pyrophosphatase</fullName>
    </alternativeName>
    <alternativeName>
        <fullName evidence="10">Nucleoside-triphosphate diphosphatase</fullName>
    </alternativeName>
    <alternativeName>
        <fullName evidence="10">Nucleoside-triphosphate pyrophosphatase</fullName>
        <shortName evidence="10">NTPase</shortName>
    </alternativeName>
</protein>
<dbReference type="InterPro" id="IPR002637">
    <property type="entry name" value="RdgB/HAM1"/>
</dbReference>
<evidence type="ECO:0000313" key="13">
    <source>
        <dbReference type="EMBL" id="CRI42897.1"/>
    </source>
</evidence>
<dbReference type="EC" id="3.6.1.66" evidence="10"/>
<comment type="catalytic activity">
    <reaction evidence="8 10">
        <text>dITP + H2O = dIMP + diphosphate + H(+)</text>
        <dbReference type="Rhea" id="RHEA:28342"/>
        <dbReference type="ChEBI" id="CHEBI:15377"/>
        <dbReference type="ChEBI" id="CHEBI:15378"/>
        <dbReference type="ChEBI" id="CHEBI:33019"/>
        <dbReference type="ChEBI" id="CHEBI:61194"/>
        <dbReference type="ChEBI" id="CHEBI:61382"/>
        <dbReference type="EC" id="3.6.1.66"/>
    </reaction>
</comment>
<dbReference type="SUPFAM" id="SSF52972">
    <property type="entry name" value="ITPase-like"/>
    <property type="match status" value="1"/>
</dbReference>
<dbReference type="EMBL" id="LN849047">
    <property type="protein sequence ID" value="CRI73445.1"/>
    <property type="molecule type" value="Genomic_DNA"/>
</dbReference>
<dbReference type="RefSeq" id="WP_010892269.1">
    <property type="nucleotide sequence ID" value="NZ_CP160064.1"/>
</dbReference>
<dbReference type="PATRIC" id="fig|83558.14.peg.827"/>
<comment type="cofactor">
    <cofactor evidence="10">
        <name>Mg(2+)</name>
        <dbReference type="ChEBI" id="CHEBI:18420"/>
    </cofactor>
    <text evidence="10">Binds 1 Mg(2+) ion per subunit.</text>
</comment>
<evidence type="ECO:0000256" key="7">
    <source>
        <dbReference type="ARBA" id="ARBA00023080"/>
    </source>
</evidence>
<comment type="catalytic activity">
    <reaction evidence="9 10">
        <text>XTP + H2O = XMP + diphosphate + H(+)</text>
        <dbReference type="Rhea" id="RHEA:28610"/>
        <dbReference type="ChEBI" id="CHEBI:15377"/>
        <dbReference type="ChEBI" id="CHEBI:15378"/>
        <dbReference type="ChEBI" id="CHEBI:33019"/>
        <dbReference type="ChEBI" id="CHEBI:57464"/>
        <dbReference type="ChEBI" id="CHEBI:61314"/>
        <dbReference type="EC" id="3.6.1.66"/>
    </reaction>
</comment>
<dbReference type="AlphaFoldDB" id="A0A0F7WWP7"/>
<dbReference type="FunFam" id="3.90.950.10:FF:000001">
    <property type="entry name" value="dITP/XTP pyrophosphatase"/>
    <property type="match status" value="1"/>
</dbReference>
<feature type="active site" description="Proton acceptor" evidence="10">
    <location>
        <position position="70"/>
    </location>
</feature>
<evidence type="ECO:0000313" key="17">
    <source>
        <dbReference type="EMBL" id="CRI73445.1"/>
    </source>
</evidence>
<comment type="similarity">
    <text evidence="1 10 11">Belongs to the HAM1 NTPase family.</text>
</comment>
<evidence type="ECO:0000256" key="10">
    <source>
        <dbReference type="HAMAP-Rule" id="MF_01405"/>
    </source>
</evidence>
<comment type="function">
    <text evidence="10">Pyrophosphatase that catalyzes the hydrolysis of nucleoside triphosphates to their monophosphate derivatives, with a high preference for the non-canonical purine nucleotides XTP (xanthosine triphosphate), dITP (deoxyinosine triphosphate) and ITP. Seems to function as a house-cleaning enzyme that removes non-canonical purine nucleotides from the nucleotide pool, thus preventing their incorporation into DNA/RNA and avoiding chromosomal lesions.</text>
</comment>